<feature type="transmembrane region" description="Helical" evidence="1">
    <location>
        <begin position="42"/>
        <end position="60"/>
    </location>
</feature>
<feature type="transmembrane region" description="Helical" evidence="1">
    <location>
        <begin position="188"/>
        <end position="207"/>
    </location>
</feature>
<sequence length="361" mass="40599">MLKVFTGEQAFVLDISIIFLMLFTFTYVGISLQYGYFDLQLAVKHIAYFAVLYILGKYIGEFQEMQIQYVLYIMTLSLALVSILGVFYTESVASKQYMTLHRGAFVPWQGSGAFSSATLLGSYLALGISLFGLAFIKSPIVLRIMNLGTSIVSVYASIELANRTGLLLAGISFLVIFLLRMRFSSTKNLMVSFLVLFLQIVIIAGLFNMDFMGISEAWEHSSTYQRMQKSDLTTDPRFEAWGIVLQGLIDDPMGGKVARLNIGFAHNLWLDVGYNTGVIPLFFLVLFTLLVIYNFTEIFGSLYYSPYMKLLLGALLTGFLLTFMVEPIMGNIILVTIFCFFSGIISSMENTAKENERVMEY</sequence>
<dbReference type="Proteomes" id="UP001165492">
    <property type="component" value="Unassembled WGS sequence"/>
</dbReference>
<reference evidence="2" key="1">
    <citation type="submission" date="2021-11" db="EMBL/GenBank/DDBJ databases">
        <title>Description of a new species Pelosinus isolated from the bottom sediments of Lake Baikal.</title>
        <authorList>
            <person name="Zakharyuk A."/>
        </authorList>
    </citation>
    <scope>NUCLEOTIDE SEQUENCE</scope>
    <source>
        <strain evidence="2">Bkl1</strain>
    </source>
</reference>
<keyword evidence="1" id="KW-1133">Transmembrane helix</keyword>
<feature type="transmembrane region" description="Helical" evidence="1">
    <location>
        <begin position="69"/>
        <end position="88"/>
    </location>
</feature>
<feature type="transmembrane region" description="Helical" evidence="1">
    <location>
        <begin position="277"/>
        <end position="295"/>
    </location>
</feature>
<comment type="caution">
    <text evidence="2">The sequence shown here is derived from an EMBL/GenBank/DDBJ whole genome shotgun (WGS) entry which is preliminary data.</text>
</comment>
<evidence type="ECO:0000256" key="1">
    <source>
        <dbReference type="SAM" id="Phobius"/>
    </source>
</evidence>
<protein>
    <submittedName>
        <fullName evidence="2">Uncharacterized protein</fullName>
    </submittedName>
</protein>
<keyword evidence="3" id="KW-1185">Reference proteome</keyword>
<name>A0ABS8HLN7_9FIRM</name>
<proteinExistence type="predicted"/>
<gene>
    <name evidence="2" type="ORF">LMF89_01785</name>
</gene>
<feature type="transmembrane region" description="Helical" evidence="1">
    <location>
        <begin position="12"/>
        <end position="36"/>
    </location>
</feature>
<feature type="transmembrane region" description="Helical" evidence="1">
    <location>
        <begin position="307"/>
        <end position="325"/>
    </location>
</feature>
<feature type="transmembrane region" description="Helical" evidence="1">
    <location>
        <begin position="164"/>
        <end position="181"/>
    </location>
</feature>
<organism evidence="2 3">
    <name type="scientific">Pelosinus baikalensis</name>
    <dbReference type="NCBI Taxonomy" id="2892015"/>
    <lineage>
        <taxon>Bacteria</taxon>
        <taxon>Bacillati</taxon>
        <taxon>Bacillota</taxon>
        <taxon>Negativicutes</taxon>
        <taxon>Selenomonadales</taxon>
        <taxon>Sporomusaceae</taxon>
        <taxon>Pelosinus</taxon>
    </lineage>
</organism>
<keyword evidence="1" id="KW-0812">Transmembrane</keyword>
<accession>A0ABS8HLN7</accession>
<keyword evidence="1" id="KW-0472">Membrane</keyword>
<evidence type="ECO:0000313" key="3">
    <source>
        <dbReference type="Proteomes" id="UP001165492"/>
    </source>
</evidence>
<evidence type="ECO:0000313" key="2">
    <source>
        <dbReference type="EMBL" id="MCC5464091.1"/>
    </source>
</evidence>
<feature type="transmembrane region" description="Helical" evidence="1">
    <location>
        <begin position="331"/>
        <end position="348"/>
    </location>
</feature>
<dbReference type="EMBL" id="JAJHJB010000002">
    <property type="protein sequence ID" value="MCC5464091.1"/>
    <property type="molecule type" value="Genomic_DNA"/>
</dbReference>